<dbReference type="GO" id="GO:0005739">
    <property type="term" value="C:mitochondrion"/>
    <property type="evidence" value="ECO:0007669"/>
    <property type="project" value="TreeGrafter"/>
</dbReference>
<evidence type="ECO:0000256" key="3">
    <source>
        <dbReference type="ARBA" id="ARBA00022598"/>
    </source>
</evidence>
<evidence type="ECO:0000256" key="11">
    <source>
        <dbReference type="SAM" id="SignalP"/>
    </source>
</evidence>
<feature type="signal peptide" evidence="11">
    <location>
        <begin position="1"/>
        <end position="15"/>
    </location>
</feature>
<dbReference type="InterPro" id="IPR008909">
    <property type="entry name" value="DALR_anticod-bd"/>
</dbReference>
<dbReference type="SMART" id="SM00836">
    <property type="entry name" value="DALR_1"/>
    <property type="match status" value="1"/>
</dbReference>
<dbReference type="InterPro" id="IPR035684">
    <property type="entry name" value="ArgRS_core"/>
</dbReference>
<organism evidence="13 14">
    <name type="scientific">Cytospora paraplurivora</name>
    <dbReference type="NCBI Taxonomy" id="2898453"/>
    <lineage>
        <taxon>Eukaryota</taxon>
        <taxon>Fungi</taxon>
        <taxon>Dikarya</taxon>
        <taxon>Ascomycota</taxon>
        <taxon>Pezizomycotina</taxon>
        <taxon>Sordariomycetes</taxon>
        <taxon>Sordariomycetidae</taxon>
        <taxon>Diaporthales</taxon>
        <taxon>Cytosporaceae</taxon>
        <taxon>Cytospora</taxon>
    </lineage>
</organism>
<gene>
    <name evidence="13" type="primary">SYR1_1</name>
    <name evidence="13" type="ORF">SLS53_002202</name>
</gene>
<accession>A0AAN9UDD2</accession>
<dbReference type="Pfam" id="PF00750">
    <property type="entry name" value="tRNA-synt_1d"/>
    <property type="match status" value="1"/>
</dbReference>
<dbReference type="AlphaFoldDB" id="A0AAN9UDD2"/>
<evidence type="ECO:0000256" key="4">
    <source>
        <dbReference type="ARBA" id="ARBA00022741"/>
    </source>
</evidence>
<dbReference type="GO" id="GO:0005524">
    <property type="term" value="F:ATP binding"/>
    <property type="evidence" value="ECO:0007669"/>
    <property type="project" value="UniProtKB-KW"/>
</dbReference>
<feature type="region of interest" description="Disordered" evidence="10">
    <location>
        <begin position="255"/>
        <end position="275"/>
    </location>
</feature>
<protein>
    <recommendedName>
        <fullName evidence="2">arginine--tRNA ligase</fullName>
        <ecNumber evidence="2">6.1.1.19</ecNumber>
    </recommendedName>
</protein>
<evidence type="ECO:0000256" key="10">
    <source>
        <dbReference type="SAM" id="MobiDB-lite"/>
    </source>
</evidence>
<dbReference type="GO" id="GO:0032543">
    <property type="term" value="P:mitochondrial translation"/>
    <property type="evidence" value="ECO:0007669"/>
    <property type="project" value="TreeGrafter"/>
</dbReference>
<evidence type="ECO:0000256" key="9">
    <source>
        <dbReference type="RuleBase" id="RU363038"/>
    </source>
</evidence>
<evidence type="ECO:0000259" key="12">
    <source>
        <dbReference type="SMART" id="SM00836"/>
    </source>
</evidence>
<dbReference type="PANTHER" id="PTHR11956:SF11">
    <property type="entry name" value="ARGININE--TRNA LIGASE, MITOCHONDRIAL-RELATED"/>
    <property type="match status" value="1"/>
</dbReference>
<dbReference type="SUPFAM" id="SSF55190">
    <property type="entry name" value="Arginyl-tRNA synthetase (ArgRS), N-terminal 'additional' domain"/>
    <property type="match status" value="1"/>
</dbReference>
<evidence type="ECO:0000256" key="5">
    <source>
        <dbReference type="ARBA" id="ARBA00022840"/>
    </source>
</evidence>
<dbReference type="Gene3D" id="3.40.50.620">
    <property type="entry name" value="HUPs"/>
    <property type="match status" value="1"/>
</dbReference>
<keyword evidence="3 9" id="KW-0436">Ligase</keyword>
<keyword evidence="4 9" id="KW-0547">Nucleotide-binding</keyword>
<comment type="caution">
    <text evidence="13">The sequence shown here is derived from an EMBL/GenBank/DDBJ whole genome shotgun (WGS) entry which is preliminary data.</text>
</comment>
<dbReference type="Proteomes" id="UP001320245">
    <property type="component" value="Unassembled WGS sequence"/>
</dbReference>
<keyword evidence="11" id="KW-0732">Signal</keyword>
<sequence length="640" mass="70616">MVQLASLMMATLTLGGLEDALENLHLEPIPRIGLAEPLEKPLDIARCYLAKILAGVAEVEPEFAYNSIQWPNNIFNGDLVVILPKLSRGADPEEFASQILPKFPKGPLFILPFNDGVHLRMQFETHTLARLLLPFIRDRKSSYGIDQSLGLREPKNPESGKKKVVIEFSSPNIGTKFLGKHLRSTVLGAHIARLYQESGWEVHTINYLGDWGKTIALVGVGWEELGLGDEEKFSQDPIAHLNEVYDKVDEQFAPEEKHKREVRDKKLKGGDNDNAEDAATIESQGLFAKRNDFFKRMEDGDSAAVDLINRFREVSIEHYKAQYSRLGITFDEYSGESQVSTATMAEVEEVLKAKGILEEQEGSWMIDMKKHGAKGGVAIIRDRTGCSTYLLRDLAAVLERHRKHSFDTMLYVVAADNDLHLQRVSKVLELMDMAELAAKIHHVSFSKNSQMPGETLDSIITDIEQTMGDSLIEDGQNAQVLVSSGTEPATWALSCLQVDGLAARRATDHTFDVQKMTSYAPGTGLEPVFALAKIKGLITEQDVQEASALSENDLKSVEDEGFADLLRLLAQFPDITASAYKTLEPSVLVAYLIIVAGQVAASWEELEGDNNVSPGQAAVFDATRQVLENGLRLLGVGSIG</sequence>
<dbReference type="InterPro" id="IPR009080">
    <property type="entry name" value="tRNAsynth_Ia_anticodon-bd"/>
</dbReference>
<dbReference type="EC" id="6.1.1.19" evidence="2"/>
<dbReference type="EMBL" id="JAJSPL020000006">
    <property type="protein sequence ID" value="KAK7746244.1"/>
    <property type="molecule type" value="Genomic_DNA"/>
</dbReference>
<dbReference type="SUPFAM" id="SSF47323">
    <property type="entry name" value="Anticodon-binding domain of a subclass of class I aminoacyl-tRNA synthetases"/>
    <property type="match status" value="1"/>
</dbReference>
<evidence type="ECO:0000256" key="8">
    <source>
        <dbReference type="ARBA" id="ARBA00049339"/>
    </source>
</evidence>
<keyword evidence="6 9" id="KW-0648">Protein biosynthesis</keyword>
<evidence type="ECO:0000256" key="7">
    <source>
        <dbReference type="ARBA" id="ARBA00023146"/>
    </source>
</evidence>
<keyword evidence="5 9" id="KW-0067">ATP-binding</keyword>
<dbReference type="GO" id="GO:0004814">
    <property type="term" value="F:arginine-tRNA ligase activity"/>
    <property type="evidence" value="ECO:0007669"/>
    <property type="project" value="UniProtKB-EC"/>
</dbReference>
<dbReference type="PRINTS" id="PR01038">
    <property type="entry name" value="TRNASYNTHARG"/>
</dbReference>
<dbReference type="InterPro" id="IPR036695">
    <property type="entry name" value="Arg-tRNA-synth_N_sf"/>
</dbReference>
<dbReference type="SUPFAM" id="SSF52374">
    <property type="entry name" value="Nucleotidylyl transferase"/>
    <property type="match status" value="1"/>
</dbReference>
<dbReference type="Gene3D" id="1.10.730.10">
    <property type="entry name" value="Isoleucyl-tRNA Synthetase, Domain 1"/>
    <property type="match status" value="1"/>
</dbReference>
<feature type="domain" description="DALR anticodon binding" evidence="12">
    <location>
        <begin position="530"/>
        <end position="639"/>
    </location>
</feature>
<evidence type="ECO:0000256" key="2">
    <source>
        <dbReference type="ARBA" id="ARBA00012837"/>
    </source>
</evidence>
<evidence type="ECO:0000313" key="14">
    <source>
        <dbReference type="Proteomes" id="UP001320245"/>
    </source>
</evidence>
<dbReference type="Gene3D" id="3.30.1360.70">
    <property type="entry name" value="Arginyl tRNA synthetase N-terminal domain"/>
    <property type="match status" value="1"/>
</dbReference>
<feature type="chain" id="PRO_5042912624" description="arginine--tRNA ligase" evidence="11">
    <location>
        <begin position="16"/>
        <end position="640"/>
    </location>
</feature>
<dbReference type="PANTHER" id="PTHR11956">
    <property type="entry name" value="ARGINYL-TRNA SYNTHETASE"/>
    <property type="match status" value="1"/>
</dbReference>
<dbReference type="InterPro" id="IPR001278">
    <property type="entry name" value="Arg-tRNA-ligase"/>
</dbReference>
<feature type="compositionally biased region" description="Basic and acidic residues" evidence="10">
    <location>
        <begin position="255"/>
        <end position="271"/>
    </location>
</feature>
<keyword evidence="14" id="KW-1185">Reference proteome</keyword>
<keyword evidence="7 9" id="KW-0030">Aminoacyl-tRNA synthetase</keyword>
<reference evidence="13 14" key="1">
    <citation type="journal article" date="2023" name="PLoS ONE">
        <title>Cytospora paraplurivora sp. nov. isolated from orchards with fruit tree decline syndrome in Ontario, Canada.</title>
        <authorList>
            <person name="Ilyukhin E."/>
            <person name="Nguyen H.D.T."/>
            <person name="Castle A.J."/>
            <person name="Ellouze W."/>
        </authorList>
    </citation>
    <scope>NUCLEOTIDE SEQUENCE [LARGE SCALE GENOMIC DNA]</scope>
    <source>
        <strain evidence="13 14">FDS-564</strain>
    </source>
</reference>
<proteinExistence type="inferred from homology"/>
<evidence type="ECO:0000313" key="13">
    <source>
        <dbReference type="EMBL" id="KAK7746244.1"/>
    </source>
</evidence>
<evidence type="ECO:0000256" key="6">
    <source>
        <dbReference type="ARBA" id="ARBA00022917"/>
    </source>
</evidence>
<comment type="catalytic activity">
    <reaction evidence="8">
        <text>tRNA(Arg) + L-arginine + ATP = L-arginyl-tRNA(Arg) + AMP + diphosphate</text>
        <dbReference type="Rhea" id="RHEA:20301"/>
        <dbReference type="Rhea" id="RHEA-COMP:9658"/>
        <dbReference type="Rhea" id="RHEA-COMP:9673"/>
        <dbReference type="ChEBI" id="CHEBI:30616"/>
        <dbReference type="ChEBI" id="CHEBI:32682"/>
        <dbReference type="ChEBI" id="CHEBI:33019"/>
        <dbReference type="ChEBI" id="CHEBI:78442"/>
        <dbReference type="ChEBI" id="CHEBI:78513"/>
        <dbReference type="ChEBI" id="CHEBI:456215"/>
        <dbReference type="EC" id="6.1.1.19"/>
    </reaction>
</comment>
<dbReference type="InterPro" id="IPR014729">
    <property type="entry name" value="Rossmann-like_a/b/a_fold"/>
</dbReference>
<name>A0AAN9UDD2_9PEZI</name>
<dbReference type="GO" id="GO:0006420">
    <property type="term" value="P:arginyl-tRNA aminoacylation"/>
    <property type="evidence" value="ECO:0007669"/>
    <property type="project" value="InterPro"/>
</dbReference>
<comment type="similarity">
    <text evidence="1 9">Belongs to the class-I aminoacyl-tRNA synthetase family.</text>
</comment>
<evidence type="ECO:0000256" key="1">
    <source>
        <dbReference type="ARBA" id="ARBA00005594"/>
    </source>
</evidence>
<dbReference type="Pfam" id="PF05746">
    <property type="entry name" value="DALR_1"/>
    <property type="match status" value="1"/>
</dbReference>